<dbReference type="CDD" id="cd05254">
    <property type="entry name" value="dTDP_HR_like_SDR_e"/>
    <property type="match status" value="1"/>
</dbReference>
<name>A0A7C2S5P8_ARCFL</name>
<dbReference type="InterPro" id="IPR036291">
    <property type="entry name" value="NAD(P)-bd_dom_sf"/>
</dbReference>
<organism evidence="2">
    <name type="scientific">Archaeoglobus fulgidus</name>
    <dbReference type="NCBI Taxonomy" id="2234"/>
    <lineage>
        <taxon>Archaea</taxon>
        <taxon>Methanobacteriati</taxon>
        <taxon>Methanobacteriota</taxon>
        <taxon>Archaeoglobi</taxon>
        <taxon>Archaeoglobales</taxon>
        <taxon>Archaeoglobaceae</taxon>
        <taxon>Archaeoglobus</taxon>
    </lineage>
</organism>
<gene>
    <name evidence="2" type="primary">rfbD</name>
    <name evidence="2" type="ORF">ENN70_08035</name>
</gene>
<comment type="caution">
    <text evidence="2">The sequence shown here is derived from an EMBL/GenBank/DDBJ whole genome shotgun (WGS) entry which is preliminary data.</text>
</comment>
<keyword evidence="2" id="KW-0560">Oxidoreductase</keyword>
<dbReference type="PANTHER" id="PTHR10491:SF4">
    <property type="entry name" value="METHIONINE ADENOSYLTRANSFERASE 2 SUBUNIT BETA"/>
    <property type="match status" value="1"/>
</dbReference>
<dbReference type="GO" id="GO:0008831">
    <property type="term" value="F:dTDP-4-dehydrorhamnose reductase activity"/>
    <property type="evidence" value="ECO:0007669"/>
    <property type="project" value="UniProtKB-EC"/>
</dbReference>
<dbReference type="AlphaFoldDB" id="A0A7C2S5P8"/>
<dbReference type="SUPFAM" id="SSF51735">
    <property type="entry name" value="NAD(P)-binding Rossmann-fold domains"/>
    <property type="match status" value="1"/>
</dbReference>
<dbReference type="Pfam" id="PF04321">
    <property type="entry name" value="RmlD_sub_bind"/>
    <property type="match status" value="1"/>
</dbReference>
<proteinExistence type="predicted"/>
<dbReference type="Gene3D" id="3.40.50.720">
    <property type="entry name" value="NAD(P)-binding Rossmann-like Domain"/>
    <property type="match status" value="1"/>
</dbReference>
<feature type="domain" description="RmlD-like substrate binding" evidence="1">
    <location>
        <begin position="1"/>
        <end position="282"/>
    </location>
</feature>
<reference evidence="2" key="1">
    <citation type="journal article" date="2020" name="mSystems">
        <title>Genome- and Community-Level Interaction Insights into Carbon Utilization and Element Cycling Functions of Hydrothermarchaeota in Hydrothermal Sediment.</title>
        <authorList>
            <person name="Zhou Z."/>
            <person name="Liu Y."/>
            <person name="Xu W."/>
            <person name="Pan J."/>
            <person name="Luo Z.H."/>
            <person name="Li M."/>
        </authorList>
    </citation>
    <scope>NUCLEOTIDE SEQUENCE [LARGE SCALE GENOMIC DNA]</scope>
    <source>
        <strain evidence="2">SpSt-12</strain>
    </source>
</reference>
<dbReference type="PANTHER" id="PTHR10491">
    <property type="entry name" value="DTDP-4-DEHYDRORHAMNOSE REDUCTASE"/>
    <property type="match status" value="1"/>
</dbReference>
<evidence type="ECO:0000259" key="1">
    <source>
        <dbReference type="Pfam" id="PF04321"/>
    </source>
</evidence>
<evidence type="ECO:0000313" key="2">
    <source>
        <dbReference type="EMBL" id="HET21986.1"/>
    </source>
</evidence>
<accession>A0A7C2S5P8</accession>
<dbReference type="NCBIfam" id="TIGR01214">
    <property type="entry name" value="rmlD"/>
    <property type="match status" value="1"/>
</dbReference>
<protein>
    <submittedName>
        <fullName evidence="2">dTDP-4-dehydrorhamnose reductase</fullName>
        <ecNumber evidence="2">1.1.1.133</ecNumber>
    </submittedName>
</protein>
<dbReference type="EC" id="1.1.1.133" evidence="2"/>
<dbReference type="InterPro" id="IPR029903">
    <property type="entry name" value="RmlD-like-bd"/>
</dbReference>
<dbReference type="Gene3D" id="3.90.25.10">
    <property type="entry name" value="UDP-galactose 4-epimerase, domain 1"/>
    <property type="match status" value="1"/>
</dbReference>
<sequence length="294" mass="33130">MKVFITGGSGLLGSKVAEIALERGYDVYSGYSVNKPEFGKSVKFDLAYPDSVVKVISDIRPDVIIHSAALTDVDRCEVERELAYKINVEGTKIVAEMARKLGSFMVYISTDYVFDGSRGMYREDDETNPANYYGYTKLLGEKYCQDFCIARTCVIYGAKPASGKINFALWLINKLENGESVKIVTDQFITPTLNTNLAKMLLEIAERKPVGIFHLAGATRISRFEFALEIAREFGLDESLIVPSKMDEINWIAKRPRDSSLDTSKAARHLNEKPYDLKRALKVLKLEYYKPNKI</sequence>
<dbReference type="EMBL" id="DSCQ01000105">
    <property type="protein sequence ID" value="HET21986.1"/>
    <property type="molecule type" value="Genomic_DNA"/>
</dbReference>
<dbReference type="InterPro" id="IPR005913">
    <property type="entry name" value="dTDP_dehydrorham_reduct"/>
</dbReference>